<dbReference type="RefSeq" id="WP_341369991.1">
    <property type="nucleotide sequence ID" value="NZ_JBBPCO010000003.1"/>
</dbReference>
<evidence type="ECO:0000313" key="2">
    <source>
        <dbReference type="EMBL" id="MEK8088924.1"/>
    </source>
</evidence>
<protein>
    <submittedName>
        <fullName evidence="2">Uncharacterized protein</fullName>
    </submittedName>
</protein>
<keyword evidence="1" id="KW-0732">Signal</keyword>
<comment type="caution">
    <text evidence="2">The sequence shown here is derived from an EMBL/GenBank/DDBJ whole genome shotgun (WGS) entry which is preliminary data.</text>
</comment>
<sequence length="115" mass="11886">MKTIRLKFLIGAGLGLSLTCISAFADSPAAQTFSLNQVVSESALGNQRGMFSPGVDIGDLMNATSTGNSVYSSFTGTNNMGADAFSNVSGIVNVIQNVGNNVIIQNAVIVNLNLQ</sequence>
<dbReference type="EMBL" id="JBBPCO010000003">
    <property type="protein sequence ID" value="MEK8088924.1"/>
    <property type="molecule type" value="Genomic_DNA"/>
</dbReference>
<dbReference type="Proteomes" id="UP001446205">
    <property type="component" value="Unassembled WGS sequence"/>
</dbReference>
<feature type="chain" id="PRO_5045492659" evidence="1">
    <location>
        <begin position="26"/>
        <end position="115"/>
    </location>
</feature>
<accession>A0ABU9D5U9</accession>
<name>A0ABU9D5U9_9PROT</name>
<evidence type="ECO:0000256" key="1">
    <source>
        <dbReference type="SAM" id="SignalP"/>
    </source>
</evidence>
<feature type="signal peptide" evidence="1">
    <location>
        <begin position="1"/>
        <end position="25"/>
    </location>
</feature>
<gene>
    <name evidence="2" type="ORF">WOB96_04020</name>
</gene>
<organism evidence="2 3">
    <name type="scientific">Thermithiobacillus plumbiphilus</name>
    <dbReference type="NCBI Taxonomy" id="1729899"/>
    <lineage>
        <taxon>Bacteria</taxon>
        <taxon>Pseudomonadati</taxon>
        <taxon>Pseudomonadota</taxon>
        <taxon>Acidithiobacillia</taxon>
        <taxon>Acidithiobacillales</taxon>
        <taxon>Thermithiobacillaceae</taxon>
        <taxon>Thermithiobacillus</taxon>
    </lineage>
</organism>
<evidence type="ECO:0000313" key="3">
    <source>
        <dbReference type="Proteomes" id="UP001446205"/>
    </source>
</evidence>
<keyword evidence="3" id="KW-1185">Reference proteome</keyword>
<reference evidence="2 3" key="1">
    <citation type="submission" date="2024-04" db="EMBL/GenBank/DDBJ databases">
        <authorList>
            <person name="Abashina T."/>
            <person name="Shaikin A."/>
        </authorList>
    </citation>
    <scope>NUCLEOTIDE SEQUENCE [LARGE SCALE GENOMIC DNA]</scope>
    <source>
        <strain evidence="2 3">AAFK</strain>
    </source>
</reference>
<proteinExistence type="predicted"/>